<evidence type="ECO:0000313" key="1">
    <source>
        <dbReference type="EMBL" id="MFC4827136.1"/>
    </source>
</evidence>
<protein>
    <recommendedName>
        <fullName evidence="3">Transposase, Mutator family</fullName>
    </recommendedName>
</protein>
<sequence>MNIDTSIDDRIVLRRESTSEQQVLSLLMDAVTEHDAARLSWTTEDLGDYSELHGKHAHRTRSRGW</sequence>
<name>A0ABD5QAM5_9EURY</name>
<evidence type="ECO:0000313" key="2">
    <source>
        <dbReference type="Proteomes" id="UP001595945"/>
    </source>
</evidence>
<dbReference type="RefSeq" id="WP_254270552.1">
    <property type="nucleotide sequence ID" value="NZ_CP100402.1"/>
</dbReference>
<dbReference type="EMBL" id="JBHSHT010000005">
    <property type="protein sequence ID" value="MFC4827136.1"/>
    <property type="molecule type" value="Genomic_DNA"/>
</dbReference>
<dbReference type="Proteomes" id="UP001595945">
    <property type="component" value="Unassembled WGS sequence"/>
</dbReference>
<organism evidence="1 2">
    <name type="scientific">Halorussus aquaticus</name>
    <dbReference type="NCBI Taxonomy" id="2953748"/>
    <lineage>
        <taxon>Archaea</taxon>
        <taxon>Methanobacteriati</taxon>
        <taxon>Methanobacteriota</taxon>
        <taxon>Stenosarchaea group</taxon>
        <taxon>Halobacteria</taxon>
        <taxon>Halobacteriales</taxon>
        <taxon>Haladaptataceae</taxon>
        <taxon>Halorussus</taxon>
    </lineage>
</organism>
<dbReference type="GeneID" id="73047637"/>
<proteinExistence type="predicted"/>
<reference evidence="1 2" key="1">
    <citation type="journal article" date="2019" name="Int. J. Syst. Evol. Microbiol.">
        <title>The Global Catalogue of Microorganisms (GCM) 10K type strain sequencing project: providing services to taxonomists for standard genome sequencing and annotation.</title>
        <authorList>
            <consortium name="The Broad Institute Genomics Platform"/>
            <consortium name="The Broad Institute Genome Sequencing Center for Infectious Disease"/>
            <person name="Wu L."/>
            <person name="Ma J."/>
        </authorList>
    </citation>
    <scope>NUCLEOTIDE SEQUENCE [LARGE SCALE GENOMIC DNA]</scope>
    <source>
        <strain evidence="1 2">XZYJ18</strain>
    </source>
</reference>
<comment type="caution">
    <text evidence="1">The sequence shown here is derived from an EMBL/GenBank/DDBJ whole genome shotgun (WGS) entry which is preliminary data.</text>
</comment>
<gene>
    <name evidence="1" type="ORF">ACFO9K_23115</name>
</gene>
<evidence type="ECO:0008006" key="3">
    <source>
        <dbReference type="Google" id="ProtNLM"/>
    </source>
</evidence>
<dbReference type="AlphaFoldDB" id="A0ABD5QAM5"/>
<keyword evidence="2" id="KW-1185">Reference proteome</keyword>
<accession>A0ABD5QAM5</accession>